<keyword evidence="1" id="KW-0805">Transcription regulation</keyword>
<dbReference type="RefSeq" id="WP_074217653.1">
    <property type="nucleotide sequence ID" value="NZ_FSRG01000007.1"/>
</dbReference>
<organism evidence="6 7">
    <name type="scientific">Halodesulfovibrio marinisediminis DSM 17456</name>
    <dbReference type="NCBI Taxonomy" id="1121457"/>
    <lineage>
        <taxon>Bacteria</taxon>
        <taxon>Pseudomonadati</taxon>
        <taxon>Thermodesulfobacteriota</taxon>
        <taxon>Desulfovibrionia</taxon>
        <taxon>Desulfovibrionales</taxon>
        <taxon>Desulfovibrionaceae</taxon>
        <taxon>Halodesulfovibrio</taxon>
    </lineage>
</organism>
<name>A0A1N6ISU4_9BACT</name>
<dbReference type="PROSITE" id="PS50977">
    <property type="entry name" value="HTH_TETR_2"/>
    <property type="match status" value="1"/>
</dbReference>
<evidence type="ECO:0000313" key="7">
    <source>
        <dbReference type="Proteomes" id="UP000184694"/>
    </source>
</evidence>
<dbReference type="Proteomes" id="UP000184694">
    <property type="component" value="Unassembled WGS sequence"/>
</dbReference>
<reference evidence="7" key="1">
    <citation type="submission" date="2016-11" db="EMBL/GenBank/DDBJ databases">
        <authorList>
            <person name="Varghese N."/>
            <person name="Submissions S."/>
        </authorList>
    </citation>
    <scope>NUCLEOTIDE SEQUENCE [LARGE SCALE GENOMIC DNA]</scope>
    <source>
        <strain evidence="7">DSM 17456</strain>
    </source>
</reference>
<evidence type="ECO:0000259" key="5">
    <source>
        <dbReference type="PROSITE" id="PS50977"/>
    </source>
</evidence>
<dbReference type="Pfam" id="PF00440">
    <property type="entry name" value="TetR_N"/>
    <property type="match status" value="1"/>
</dbReference>
<dbReference type="PRINTS" id="PR00455">
    <property type="entry name" value="HTHTETR"/>
</dbReference>
<sequence>MEKTLRTTPQQERAIATINSILEASKRVLLSEGYEKFTTNRVAAASGFNIGTIYRYFPDKDKIIIQLYKRRLNEAYLFLNTQIASDTTWSGIDEFFGHLLKEYIAGHSEEDHAIAVELTKATVMNQHIQELDKTHDEKVLEDLYEAIDERFKTTLEHRLIQFFLELGIHLALMVSMKPKPQRNFMTEQAVATVIAAVRAHVNQRPPTI</sequence>
<dbReference type="InterPro" id="IPR050109">
    <property type="entry name" value="HTH-type_TetR-like_transc_reg"/>
</dbReference>
<feature type="DNA-binding region" description="H-T-H motif" evidence="4">
    <location>
        <begin position="38"/>
        <end position="57"/>
    </location>
</feature>
<keyword evidence="2 4" id="KW-0238">DNA-binding</keyword>
<proteinExistence type="predicted"/>
<keyword evidence="7" id="KW-1185">Reference proteome</keyword>
<feature type="domain" description="HTH tetR-type" evidence="5">
    <location>
        <begin position="15"/>
        <end position="75"/>
    </location>
</feature>
<evidence type="ECO:0000313" key="6">
    <source>
        <dbReference type="EMBL" id="SIO35076.1"/>
    </source>
</evidence>
<dbReference type="InterPro" id="IPR001647">
    <property type="entry name" value="HTH_TetR"/>
</dbReference>
<dbReference type="AlphaFoldDB" id="A0A1N6ISU4"/>
<dbReference type="InterPro" id="IPR009057">
    <property type="entry name" value="Homeodomain-like_sf"/>
</dbReference>
<accession>A0A1N6ISU4</accession>
<dbReference type="PANTHER" id="PTHR30055:SF234">
    <property type="entry name" value="HTH-TYPE TRANSCRIPTIONAL REGULATOR BETI"/>
    <property type="match status" value="1"/>
</dbReference>
<dbReference type="EMBL" id="FSRG01000007">
    <property type="protein sequence ID" value="SIO35076.1"/>
    <property type="molecule type" value="Genomic_DNA"/>
</dbReference>
<dbReference type="STRING" id="1121457.SAMN02745161_2894"/>
<dbReference type="PANTHER" id="PTHR30055">
    <property type="entry name" value="HTH-TYPE TRANSCRIPTIONAL REGULATOR RUTR"/>
    <property type="match status" value="1"/>
</dbReference>
<evidence type="ECO:0000256" key="4">
    <source>
        <dbReference type="PROSITE-ProRule" id="PRU00335"/>
    </source>
</evidence>
<dbReference type="Gene3D" id="1.10.357.10">
    <property type="entry name" value="Tetracycline Repressor, domain 2"/>
    <property type="match status" value="1"/>
</dbReference>
<keyword evidence="3" id="KW-0804">Transcription</keyword>
<dbReference type="SUPFAM" id="SSF46689">
    <property type="entry name" value="Homeodomain-like"/>
    <property type="match status" value="1"/>
</dbReference>
<dbReference type="GO" id="GO:0003700">
    <property type="term" value="F:DNA-binding transcription factor activity"/>
    <property type="evidence" value="ECO:0007669"/>
    <property type="project" value="TreeGrafter"/>
</dbReference>
<protein>
    <submittedName>
        <fullName evidence="6">Transcriptional regulator, TetR family</fullName>
    </submittedName>
</protein>
<evidence type="ECO:0000256" key="1">
    <source>
        <dbReference type="ARBA" id="ARBA00023015"/>
    </source>
</evidence>
<evidence type="ECO:0000256" key="3">
    <source>
        <dbReference type="ARBA" id="ARBA00023163"/>
    </source>
</evidence>
<gene>
    <name evidence="6" type="ORF">SAMN02745161_2894</name>
</gene>
<dbReference type="GO" id="GO:0000976">
    <property type="term" value="F:transcription cis-regulatory region binding"/>
    <property type="evidence" value="ECO:0007669"/>
    <property type="project" value="TreeGrafter"/>
</dbReference>
<evidence type="ECO:0000256" key="2">
    <source>
        <dbReference type="ARBA" id="ARBA00023125"/>
    </source>
</evidence>